<keyword evidence="4" id="KW-0813">Transport</keyword>
<dbReference type="InterPro" id="IPR004100">
    <property type="entry name" value="ATPase_F1/V1/A1_a/bsu_N"/>
</dbReference>
<evidence type="ECO:0000259" key="18">
    <source>
        <dbReference type="SMART" id="SM00382"/>
    </source>
</evidence>
<dbReference type="CDD" id="cd18115">
    <property type="entry name" value="ATP-synt_F1_beta_N"/>
    <property type="match status" value="1"/>
</dbReference>
<feature type="domain" description="AAA+ ATPase" evidence="18">
    <location>
        <begin position="164"/>
        <end position="356"/>
    </location>
</feature>
<dbReference type="CDD" id="cd18110">
    <property type="entry name" value="ATP-synt_F1_beta_C"/>
    <property type="match status" value="1"/>
</dbReference>
<evidence type="ECO:0000256" key="4">
    <source>
        <dbReference type="ARBA" id="ARBA00022448"/>
    </source>
</evidence>
<keyword evidence="7" id="KW-0375">Hydrogen ion transport</keyword>
<keyword evidence="20" id="KW-1185">Reference proteome</keyword>
<evidence type="ECO:0000256" key="3">
    <source>
        <dbReference type="ARBA" id="ARBA00008936"/>
    </source>
</evidence>
<keyword evidence="11" id="KW-0472">Membrane</keyword>
<evidence type="ECO:0000256" key="9">
    <source>
        <dbReference type="ARBA" id="ARBA00022967"/>
    </source>
</evidence>
<comment type="function">
    <text evidence="14">Produces ATP from ADP in the presence of a proton gradient across the membrane. The catalytic sites are hosted primarily by the beta subunits.</text>
</comment>
<dbReference type="InterPro" id="IPR036121">
    <property type="entry name" value="ATPase_F1/V1/A1_a/bsu_N_sf"/>
</dbReference>
<evidence type="ECO:0000256" key="10">
    <source>
        <dbReference type="ARBA" id="ARBA00023065"/>
    </source>
</evidence>
<evidence type="ECO:0000256" key="15">
    <source>
        <dbReference type="ARBA" id="ARBA00048383"/>
    </source>
</evidence>
<keyword evidence="9" id="KW-1278">Translocase</keyword>
<dbReference type="Pfam" id="PF02874">
    <property type="entry name" value="ATP-synt_ab_N"/>
    <property type="match status" value="1"/>
</dbReference>
<evidence type="ECO:0000256" key="13">
    <source>
        <dbReference type="ARBA" id="ARBA00023310"/>
    </source>
</evidence>
<dbReference type="Pfam" id="PF22919">
    <property type="entry name" value="ATP-synt_VA_C"/>
    <property type="match status" value="1"/>
</dbReference>
<dbReference type="NCBIfam" id="TIGR01039">
    <property type="entry name" value="atpD"/>
    <property type="match status" value="1"/>
</dbReference>
<dbReference type="SUPFAM" id="SSF52540">
    <property type="entry name" value="P-loop containing nucleoside triphosphate hydrolases"/>
    <property type="match status" value="1"/>
</dbReference>
<evidence type="ECO:0000256" key="14">
    <source>
        <dbReference type="ARBA" id="ARBA00037290"/>
    </source>
</evidence>
<keyword evidence="12 16" id="KW-0139">CF(1)</keyword>
<comment type="similarity">
    <text evidence="3">Belongs to the ATPase alpha/beta chains family.</text>
</comment>
<dbReference type="PROSITE" id="PS00152">
    <property type="entry name" value="ATPASE_ALPHA_BETA"/>
    <property type="match status" value="1"/>
</dbReference>
<protein>
    <recommendedName>
        <fullName evidence="16">ATP synthase subunit beta</fullName>
        <ecNumber evidence="16">7.1.2.2</ecNumber>
    </recommendedName>
</protein>
<evidence type="ECO:0000256" key="6">
    <source>
        <dbReference type="ARBA" id="ARBA00022741"/>
    </source>
</evidence>
<dbReference type="InterPro" id="IPR000194">
    <property type="entry name" value="ATPase_F1/V1/A1_a/bsu_nucl-bd"/>
</dbReference>
<evidence type="ECO:0000256" key="12">
    <source>
        <dbReference type="ARBA" id="ARBA00023196"/>
    </source>
</evidence>
<feature type="compositionally biased region" description="Acidic residues" evidence="17">
    <location>
        <begin position="582"/>
        <end position="592"/>
    </location>
</feature>
<keyword evidence="8 16" id="KW-0067">ATP-binding</keyword>
<keyword evidence="5" id="KW-0597">Phosphoprotein</keyword>
<dbReference type="InterPro" id="IPR020003">
    <property type="entry name" value="ATPase_a/bsu_AS"/>
</dbReference>
<name>A0ABQ7XVN9_BRANA</name>
<evidence type="ECO:0000256" key="7">
    <source>
        <dbReference type="ARBA" id="ARBA00022781"/>
    </source>
</evidence>
<evidence type="ECO:0000256" key="8">
    <source>
        <dbReference type="ARBA" id="ARBA00022840"/>
    </source>
</evidence>
<dbReference type="InterPro" id="IPR003593">
    <property type="entry name" value="AAA+_ATPase"/>
</dbReference>
<comment type="catalytic activity">
    <reaction evidence="15 16">
        <text>ATP + H2O + 4 H(+)(in) = ADP + phosphate + 5 H(+)(out)</text>
        <dbReference type="Rhea" id="RHEA:57720"/>
        <dbReference type="ChEBI" id="CHEBI:15377"/>
        <dbReference type="ChEBI" id="CHEBI:15378"/>
        <dbReference type="ChEBI" id="CHEBI:30616"/>
        <dbReference type="ChEBI" id="CHEBI:43474"/>
        <dbReference type="ChEBI" id="CHEBI:456216"/>
        <dbReference type="EC" id="7.1.2.2"/>
    </reaction>
</comment>
<reference evidence="19 20" key="1">
    <citation type="submission" date="2021-05" db="EMBL/GenBank/DDBJ databases">
        <title>Genome Assembly of Synthetic Allotetraploid Brassica napus Reveals Homoeologous Exchanges between Subgenomes.</title>
        <authorList>
            <person name="Davis J.T."/>
        </authorList>
    </citation>
    <scope>NUCLEOTIDE SEQUENCE [LARGE SCALE GENOMIC DNA]</scope>
    <source>
        <strain evidence="20">cv. Da-Ae</strain>
        <tissue evidence="19">Seedling</tissue>
    </source>
</reference>
<keyword evidence="13 16" id="KW-0066">ATP synthesis</keyword>
<gene>
    <name evidence="19" type="ORF">HID58_087369</name>
</gene>
<evidence type="ECO:0000256" key="17">
    <source>
        <dbReference type="SAM" id="MobiDB-lite"/>
    </source>
</evidence>
<dbReference type="PANTHER" id="PTHR15184:SF71">
    <property type="entry name" value="ATP SYNTHASE SUBUNIT BETA, MITOCHONDRIAL"/>
    <property type="match status" value="1"/>
</dbReference>
<dbReference type="InterPro" id="IPR027417">
    <property type="entry name" value="P-loop_NTPase"/>
</dbReference>
<dbReference type="InterPro" id="IPR050053">
    <property type="entry name" value="ATPase_alpha/beta_chains"/>
</dbReference>
<comment type="caution">
    <text evidence="19">The sequence shown here is derived from an EMBL/GenBank/DDBJ whole genome shotgun (WGS) entry which is preliminary data.</text>
</comment>
<comment type="function">
    <text evidence="1">Mitochondrial membrane ATP synthase (F(1)F(0) ATP synthase or Complex V) produces ATP from ADP in the presence of a proton gradient across the membrane which is generated by electron transport complexes of the respiratory chain. F-type ATPases consist of two structural domains, F(1) - containing the extramembraneous catalytic core, and F(0) - containing the membrane proton channel, linked together by a central stalk and a peripheral stalk. During catalysis, ATP synthesis in the catalytic domain of F(1) is coupled via a rotary mechanism of the central stalk subunits to proton translocation. Subunits alpha and beta form the catalytic core in F(1). Rotation of the central stalk against the surrounding alpha(3)beta(3) subunits leads to hydrolysis of ATP in three separate catalytic sites on the beta subunits.</text>
</comment>
<evidence type="ECO:0000256" key="2">
    <source>
        <dbReference type="ARBA" id="ARBA00004170"/>
    </source>
</evidence>
<feature type="region of interest" description="Disordered" evidence="17">
    <location>
        <begin position="563"/>
        <end position="672"/>
    </location>
</feature>
<dbReference type="EMBL" id="JAGKQM010000019">
    <property type="protein sequence ID" value="KAH0859108.1"/>
    <property type="molecule type" value="Genomic_DNA"/>
</dbReference>
<dbReference type="Gene3D" id="2.40.10.170">
    <property type="match status" value="1"/>
</dbReference>
<evidence type="ECO:0000256" key="11">
    <source>
        <dbReference type="ARBA" id="ARBA00023136"/>
    </source>
</evidence>
<dbReference type="CDD" id="cd01133">
    <property type="entry name" value="F1-ATPase_beta_CD"/>
    <property type="match status" value="1"/>
</dbReference>
<evidence type="ECO:0000313" key="19">
    <source>
        <dbReference type="EMBL" id="KAH0859108.1"/>
    </source>
</evidence>
<dbReference type="Pfam" id="PF00006">
    <property type="entry name" value="ATP-synt_ab"/>
    <property type="match status" value="1"/>
</dbReference>
<dbReference type="Gene3D" id="3.40.50.300">
    <property type="entry name" value="P-loop containing nucleotide triphosphate hydrolases"/>
    <property type="match status" value="1"/>
</dbReference>
<organism evidence="19 20">
    <name type="scientific">Brassica napus</name>
    <name type="common">Rape</name>
    <dbReference type="NCBI Taxonomy" id="3708"/>
    <lineage>
        <taxon>Eukaryota</taxon>
        <taxon>Viridiplantae</taxon>
        <taxon>Streptophyta</taxon>
        <taxon>Embryophyta</taxon>
        <taxon>Tracheophyta</taxon>
        <taxon>Spermatophyta</taxon>
        <taxon>Magnoliopsida</taxon>
        <taxon>eudicotyledons</taxon>
        <taxon>Gunneridae</taxon>
        <taxon>Pentapetalae</taxon>
        <taxon>rosids</taxon>
        <taxon>malvids</taxon>
        <taxon>Brassicales</taxon>
        <taxon>Brassicaceae</taxon>
        <taxon>Brassiceae</taxon>
        <taxon>Brassica</taxon>
    </lineage>
</organism>
<evidence type="ECO:0000256" key="1">
    <source>
        <dbReference type="ARBA" id="ARBA00003086"/>
    </source>
</evidence>
<evidence type="ECO:0000256" key="5">
    <source>
        <dbReference type="ARBA" id="ARBA00022553"/>
    </source>
</evidence>
<dbReference type="PANTHER" id="PTHR15184">
    <property type="entry name" value="ATP SYNTHASE"/>
    <property type="match status" value="1"/>
</dbReference>
<dbReference type="SUPFAM" id="SSF50615">
    <property type="entry name" value="N-terminal domain of alpha and beta subunits of F1 ATP synthase"/>
    <property type="match status" value="1"/>
</dbReference>
<accession>A0ABQ7XVN9</accession>
<dbReference type="SUPFAM" id="SSF47917">
    <property type="entry name" value="C-terminal domain of alpha and beta subunits of F1 ATP synthase"/>
    <property type="match status" value="1"/>
</dbReference>
<dbReference type="InterPro" id="IPR055190">
    <property type="entry name" value="ATP-synt_VA_C"/>
</dbReference>
<keyword evidence="6 16" id="KW-0547">Nucleotide-binding</keyword>
<sequence length="672" mass="73609">MRINPTTSDPAVSIREKNNLGRIAQIIGPVLDVAFPPGKMPNIYNALVVKGRDTLGQEINVTCEVQQLLGNNRVRAVAMSVTEGLKRGMDVVDMGNPLSVPVGGATLGRIFNVLGEPVDNLGPVDTRTTSPIDKSAPAFIELDTKLSIFETGIKVVDLLAPYRREGKIGLFGGAGVGKTVLIMELINNIDKAHGGVSVFGGVGERTREGNDLYMEMKESGVINELNLAESKVALVYGQMNEPPGARMRVGLTALTMAEYFRDVNEQDVLLFINNIFRFVQAGSKVSALLGRMPSAVGYQPTLSTEMGSLQERITSTKKGSITSFQAVYVPADNLTDPAPATTFAHLDATTVLSRGLAAKGIYPAVDPLDSTSTMLQPRIVGEEHYETAQQVKQTLQRYKELQDIIAILGFDELSEEDRLTVARARKIERFLSQPFFVAEVFTGSPGKYVGRAEKIRGFNLILSGEFDSLPEQAFYLVGIIGEATAKATNLEMEIKSYYIWSGKMKFASAHEQINMGPKTRGGMVRRSRRSQGLEAETEFIEITRKSTKMRKLNKGKEVAIEEENIEIRQESADEVPTKVSEDVNEADGDGDGDDPHVEIEVENVIAEEQSQSENGVTEEPSQPREADMEAENGVTQEPSQPREADMEPENGFTQEPSQSREADMEPENGTYF</sequence>
<dbReference type="Gene3D" id="1.10.1140.10">
    <property type="entry name" value="Bovine Mitochondrial F1-atpase, Atp Synthase Beta Chain, Chain D, domain 3"/>
    <property type="match status" value="1"/>
</dbReference>
<dbReference type="SMART" id="SM00382">
    <property type="entry name" value="AAA"/>
    <property type="match status" value="1"/>
</dbReference>
<dbReference type="InterPro" id="IPR024034">
    <property type="entry name" value="ATPase_F1/V1_b/a_C"/>
</dbReference>
<proteinExistence type="inferred from homology"/>
<comment type="subunit">
    <text evidence="16">F-type ATPases have 2 components, CF(1) - the catalytic core - and CF(0) - the membrane proton channel. CF(1) and CF(0) have multiple subunits.</text>
</comment>
<keyword evidence="10" id="KW-0406">Ion transport</keyword>
<comment type="subcellular location">
    <subcellularLocation>
        <location evidence="2">Membrane</location>
        <topology evidence="2">Peripheral membrane protein</topology>
    </subcellularLocation>
</comment>
<dbReference type="HAMAP" id="MF_01347">
    <property type="entry name" value="ATP_synth_beta_bact"/>
    <property type="match status" value="1"/>
</dbReference>
<evidence type="ECO:0000256" key="16">
    <source>
        <dbReference type="RuleBase" id="RU003553"/>
    </source>
</evidence>
<feature type="compositionally biased region" description="Basic and acidic residues" evidence="17">
    <location>
        <begin position="563"/>
        <end position="581"/>
    </location>
</feature>
<dbReference type="InterPro" id="IPR005722">
    <property type="entry name" value="ATP_synth_F1_bsu"/>
</dbReference>
<dbReference type="Proteomes" id="UP000824890">
    <property type="component" value="Unassembled WGS sequence"/>
</dbReference>
<evidence type="ECO:0000313" key="20">
    <source>
        <dbReference type="Proteomes" id="UP000824890"/>
    </source>
</evidence>
<dbReference type="EC" id="7.1.2.2" evidence="16"/>